<dbReference type="HOGENOM" id="CLU_091585_10_0_9"/>
<dbReference type="Pfam" id="PF03729">
    <property type="entry name" value="DUF308"/>
    <property type="match status" value="2"/>
</dbReference>
<feature type="transmembrane region" description="Helical" evidence="1">
    <location>
        <begin position="171"/>
        <end position="196"/>
    </location>
</feature>
<dbReference type="GO" id="GO:0005886">
    <property type="term" value="C:plasma membrane"/>
    <property type="evidence" value="ECO:0007669"/>
    <property type="project" value="TreeGrafter"/>
</dbReference>
<keyword evidence="3" id="KW-1185">Reference proteome</keyword>
<keyword evidence="1" id="KW-1133">Transmembrane helix</keyword>
<evidence type="ECO:0000256" key="1">
    <source>
        <dbReference type="SAM" id="Phobius"/>
    </source>
</evidence>
<protein>
    <recommendedName>
        <fullName evidence="4">Acid-resistance membrane protein</fullName>
    </recommendedName>
</protein>
<reference evidence="2" key="1">
    <citation type="submission" date="2013-06" db="EMBL/GenBank/DDBJ databases">
        <authorList>
            <person name="Weinstock G."/>
            <person name="Sodergren E."/>
            <person name="Clifton S."/>
            <person name="Fulton L."/>
            <person name="Fulton B."/>
            <person name="Courtney L."/>
            <person name="Fronick C."/>
            <person name="Harrison M."/>
            <person name="Strong C."/>
            <person name="Farmer C."/>
            <person name="Delahaunty K."/>
            <person name="Markovic C."/>
            <person name="Hall O."/>
            <person name="Minx P."/>
            <person name="Tomlinson C."/>
            <person name="Mitreva M."/>
            <person name="Nelson J."/>
            <person name="Hou S."/>
            <person name="Wollam A."/>
            <person name="Pepin K.H."/>
            <person name="Johnson M."/>
            <person name="Bhonagiri V."/>
            <person name="Nash W.E."/>
            <person name="Warren W."/>
            <person name="Chinwalla A."/>
            <person name="Mardis E.R."/>
            <person name="Wilson R.K."/>
        </authorList>
    </citation>
    <scope>NUCLEOTIDE SEQUENCE [LARGE SCALE GENOMIC DNA]</scope>
    <source>
        <strain evidence="2">ATCC 49176</strain>
    </source>
</reference>
<feature type="transmembrane region" description="Helical" evidence="1">
    <location>
        <begin position="202"/>
        <end position="222"/>
    </location>
</feature>
<keyword evidence="1" id="KW-0472">Membrane</keyword>
<evidence type="ECO:0000313" key="3">
    <source>
        <dbReference type="Proteomes" id="UP000019050"/>
    </source>
</evidence>
<dbReference type="STRING" id="592010.GCWU000182_001033"/>
<sequence>MKSKAKYIKCEKERKHLFFLRSRLKLPSCLFILLTFFYKKRYNNFNIKLYYIGGIEMKFSNRLLLFLAGVVFALLGLFLFTNPVANLVAYSWWIAFGLLVASIADILGYFSAPKELRSPVYLFQGFVSLLLALYLVAYGFVTLPVVIPTIVGIWLIVEAIIAFFKGNRLGLIFPIIGSNITWVALLAFLLGLVILFNPVATSVFVVYVIAFAFLVTGFTYIIEAFRK</sequence>
<feature type="transmembrane region" description="Helical" evidence="1">
    <location>
        <begin position="120"/>
        <end position="140"/>
    </location>
</feature>
<dbReference type="AlphaFoldDB" id="W1Q627"/>
<name>W1Q627_ABIDE</name>
<evidence type="ECO:0000313" key="2">
    <source>
        <dbReference type="EMBL" id="ESK65559.1"/>
    </source>
</evidence>
<feature type="transmembrane region" description="Helical" evidence="1">
    <location>
        <begin position="146"/>
        <end position="164"/>
    </location>
</feature>
<comment type="caution">
    <text evidence="2">The sequence shown here is derived from an EMBL/GenBank/DDBJ whole genome shotgun (WGS) entry which is preliminary data.</text>
</comment>
<dbReference type="PANTHER" id="PTHR34989:SF1">
    <property type="entry name" value="PROTEIN HDED"/>
    <property type="match status" value="1"/>
</dbReference>
<dbReference type="InterPro" id="IPR005325">
    <property type="entry name" value="DUF308_memb"/>
</dbReference>
<keyword evidence="1" id="KW-0812">Transmembrane</keyword>
<proteinExistence type="predicted"/>
<dbReference type="eggNOG" id="ENOG5032W86">
    <property type="taxonomic scope" value="Bacteria"/>
</dbReference>
<organism evidence="2 3">
    <name type="scientific">Abiotrophia defectiva ATCC 49176</name>
    <dbReference type="NCBI Taxonomy" id="592010"/>
    <lineage>
        <taxon>Bacteria</taxon>
        <taxon>Bacillati</taxon>
        <taxon>Bacillota</taxon>
        <taxon>Bacilli</taxon>
        <taxon>Lactobacillales</taxon>
        <taxon>Aerococcaceae</taxon>
        <taxon>Abiotrophia</taxon>
    </lineage>
</organism>
<dbReference type="PANTHER" id="PTHR34989">
    <property type="entry name" value="PROTEIN HDED"/>
    <property type="match status" value="1"/>
</dbReference>
<evidence type="ECO:0008006" key="4">
    <source>
        <dbReference type="Google" id="ProtNLM"/>
    </source>
</evidence>
<feature type="transmembrane region" description="Helical" evidence="1">
    <location>
        <begin position="87"/>
        <end position="108"/>
    </location>
</feature>
<feature type="transmembrane region" description="Helical" evidence="1">
    <location>
        <begin position="59"/>
        <end position="81"/>
    </location>
</feature>
<gene>
    <name evidence="2" type="ORF">GCWU000182_001033</name>
</gene>
<accession>W1Q627</accession>
<dbReference type="EMBL" id="ACIN03000007">
    <property type="protein sequence ID" value="ESK65559.1"/>
    <property type="molecule type" value="Genomic_DNA"/>
</dbReference>
<dbReference type="InterPro" id="IPR052712">
    <property type="entry name" value="Acid_resist_chaperone_HdeD"/>
</dbReference>
<dbReference type="Proteomes" id="UP000019050">
    <property type="component" value="Unassembled WGS sequence"/>
</dbReference>